<organism evidence="1 2">
    <name type="scientific">Myxococcus llanfairpwllgwyngyllgogerychwyrndrobwllllantysiliogogogochensis</name>
    <dbReference type="NCBI Taxonomy" id="2590453"/>
    <lineage>
        <taxon>Bacteria</taxon>
        <taxon>Pseudomonadati</taxon>
        <taxon>Myxococcota</taxon>
        <taxon>Myxococcia</taxon>
        <taxon>Myxococcales</taxon>
        <taxon>Cystobacterineae</taxon>
        <taxon>Myxococcaceae</taxon>
        <taxon>Myxococcus</taxon>
    </lineage>
</organism>
<comment type="caution">
    <text evidence="1">The sequence shown here is derived from an EMBL/GenBank/DDBJ whole genome shotgun (WGS) entry which is preliminary data.</text>
</comment>
<protein>
    <submittedName>
        <fullName evidence="1">Uncharacterized protein</fullName>
    </submittedName>
</protein>
<proteinExistence type="predicted"/>
<keyword evidence="2" id="KW-1185">Reference proteome</keyword>
<sequence>MEAGSRVLADLKGAPGVQAILEHLGLPTASARLALARGPPGRAGDEAHRLKAAWIGPPRDPLSGYVHLSCQAGHGRVASFPKFPSCSYFRWKCAFGN</sequence>
<evidence type="ECO:0000313" key="2">
    <source>
        <dbReference type="Proteomes" id="UP000315369"/>
    </source>
</evidence>
<gene>
    <name evidence="1" type="ORF">FJV41_44900</name>
</gene>
<name>A0A540WK55_9BACT</name>
<accession>A0A540WK55</accession>
<reference evidence="1 2" key="1">
    <citation type="submission" date="2019-06" db="EMBL/GenBank/DDBJ databases">
        <authorList>
            <person name="Livingstone P."/>
            <person name="Whitworth D."/>
        </authorList>
    </citation>
    <scope>NUCLEOTIDE SEQUENCE [LARGE SCALE GENOMIC DNA]</scope>
    <source>
        <strain evidence="1 2">AM401</strain>
    </source>
</reference>
<evidence type="ECO:0000313" key="1">
    <source>
        <dbReference type="EMBL" id="TQF09378.1"/>
    </source>
</evidence>
<dbReference type="AlphaFoldDB" id="A0A540WK55"/>
<dbReference type="Proteomes" id="UP000315369">
    <property type="component" value="Unassembled WGS sequence"/>
</dbReference>
<dbReference type="EMBL" id="VIFM01000353">
    <property type="protein sequence ID" value="TQF09378.1"/>
    <property type="molecule type" value="Genomic_DNA"/>
</dbReference>